<accession>A0A1H4CS85</accession>
<protein>
    <recommendedName>
        <fullName evidence="1">UPF0398 protein SAMN05421743_106159</fullName>
    </recommendedName>
</protein>
<dbReference type="PANTHER" id="PTHR38440:SF1">
    <property type="entry name" value="UPF0398 PROTEIN SPR0331"/>
    <property type="match status" value="1"/>
</dbReference>
<dbReference type="InterPro" id="IPR010697">
    <property type="entry name" value="YspA"/>
</dbReference>
<dbReference type="Pfam" id="PF06908">
    <property type="entry name" value="YpsA"/>
    <property type="match status" value="1"/>
</dbReference>
<dbReference type="Proteomes" id="UP000198584">
    <property type="component" value="Unassembled WGS sequence"/>
</dbReference>
<dbReference type="STRING" id="571932.SAMN05421743_106159"/>
<dbReference type="AlphaFoldDB" id="A0A1H4CS85"/>
<dbReference type="EMBL" id="FNQR01000006">
    <property type="protein sequence ID" value="SEA62992.1"/>
    <property type="molecule type" value="Genomic_DNA"/>
</dbReference>
<dbReference type="PANTHER" id="PTHR38440">
    <property type="entry name" value="UPF0398 PROTEIN YPSA"/>
    <property type="match status" value="1"/>
</dbReference>
<dbReference type="RefSeq" id="WP_093044720.1">
    <property type="nucleotide sequence ID" value="NZ_FNQR01000006.1"/>
</dbReference>
<dbReference type="PIRSF" id="PIRSF021290">
    <property type="entry name" value="DUF1273"/>
    <property type="match status" value="1"/>
</dbReference>
<organism evidence="2 3">
    <name type="scientific">Thalassobacillus cyri</name>
    <dbReference type="NCBI Taxonomy" id="571932"/>
    <lineage>
        <taxon>Bacteria</taxon>
        <taxon>Bacillati</taxon>
        <taxon>Bacillota</taxon>
        <taxon>Bacilli</taxon>
        <taxon>Bacillales</taxon>
        <taxon>Bacillaceae</taxon>
        <taxon>Thalassobacillus</taxon>
    </lineage>
</organism>
<sequence length="187" mass="21965">MKTMVVTGYKPMELGIFKNDDPRIFYIKEALKKKLTDMLQEGLEWVLISGQMGVELWAAEVVIDLKEHYDVQLGFIPPFINQESRWPDEMKSRYEEMSMLADFYKPVYEKEYQGPYQFKAKDQFLVNHSEGALMLYDQDTPGSPDFFRKEALAAEEKTGYKILYITPLDLQETVEQLQMADPDYWSQ</sequence>
<keyword evidence="3" id="KW-1185">Reference proteome</keyword>
<dbReference type="SUPFAM" id="SSF102405">
    <property type="entry name" value="MCP/YpsA-like"/>
    <property type="match status" value="1"/>
</dbReference>
<evidence type="ECO:0000313" key="3">
    <source>
        <dbReference type="Proteomes" id="UP000198584"/>
    </source>
</evidence>
<reference evidence="2 3" key="1">
    <citation type="submission" date="2016-10" db="EMBL/GenBank/DDBJ databases">
        <authorList>
            <person name="de Groot N.N."/>
        </authorList>
    </citation>
    <scope>NUCLEOTIDE SEQUENCE [LARGE SCALE GENOMIC DNA]</scope>
    <source>
        <strain evidence="2 3">CCM7597</strain>
    </source>
</reference>
<name>A0A1H4CS85_9BACI</name>
<gene>
    <name evidence="2" type="ORF">SAMN05421743_106159</name>
</gene>
<comment type="similarity">
    <text evidence="1">Belongs to the UPF0398 family.</text>
</comment>
<dbReference type="OrthoDB" id="2301957at2"/>
<evidence type="ECO:0000256" key="1">
    <source>
        <dbReference type="HAMAP-Rule" id="MF_01575"/>
    </source>
</evidence>
<dbReference type="Gene3D" id="3.40.50.450">
    <property type="match status" value="1"/>
</dbReference>
<proteinExistence type="inferred from homology"/>
<evidence type="ECO:0000313" key="2">
    <source>
        <dbReference type="EMBL" id="SEA62992.1"/>
    </source>
</evidence>
<dbReference type="HAMAP" id="MF_01575">
    <property type="entry name" value="UPF0398"/>
    <property type="match status" value="1"/>
</dbReference>
<dbReference type="NCBIfam" id="NF010181">
    <property type="entry name" value="PRK13660.1"/>
    <property type="match status" value="1"/>
</dbReference>